<accession>A0AAE0MTJ2</accession>
<gene>
    <name evidence="1" type="ORF">B0H65DRAFT_211664</name>
</gene>
<reference evidence="1" key="1">
    <citation type="journal article" date="2023" name="Mol. Phylogenet. Evol.">
        <title>Genome-scale phylogeny and comparative genomics of the fungal order Sordariales.</title>
        <authorList>
            <person name="Hensen N."/>
            <person name="Bonometti L."/>
            <person name="Westerberg I."/>
            <person name="Brannstrom I.O."/>
            <person name="Guillou S."/>
            <person name="Cros-Aarteil S."/>
            <person name="Calhoun S."/>
            <person name="Haridas S."/>
            <person name="Kuo A."/>
            <person name="Mondo S."/>
            <person name="Pangilinan J."/>
            <person name="Riley R."/>
            <person name="LaButti K."/>
            <person name="Andreopoulos B."/>
            <person name="Lipzen A."/>
            <person name="Chen C."/>
            <person name="Yan M."/>
            <person name="Daum C."/>
            <person name="Ng V."/>
            <person name="Clum A."/>
            <person name="Steindorff A."/>
            <person name="Ohm R.A."/>
            <person name="Martin F."/>
            <person name="Silar P."/>
            <person name="Natvig D.O."/>
            <person name="Lalanne C."/>
            <person name="Gautier V."/>
            <person name="Ament-Velasquez S.L."/>
            <person name="Kruys A."/>
            <person name="Hutchinson M.I."/>
            <person name="Powell A.J."/>
            <person name="Barry K."/>
            <person name="Miller A.N."/>
            <person name="Grigoriev I.V."/>
            <person name="Debuchy R."/>
            <person name="Gladieux P."/>
            <person name="Hiltunen Thoren M."/>
            <person name="Johannesson H."/>
        </authorList>
    </citation>
    <scope>NUCLEOTIDE SEQUENCE</scope>
    <source>
        <strain evidence="1">CBS 560.94</strain>
    </source>
</reference>
<evidence type="ECO:0000313" key="2">
    <source>
        <dbReference type="Proteomes" id="UP001278500"/>
    </source>
</evidence>
<sequence length="142" mass="15602">MTVESLSVNDPLLGVPLCRYKCYTTFLLSAAGHIQHRQVFALLRPSTVLAMPACSCRIDVETRWQITLGHLHGTHMPSPSQPASPPCRHAYQSHHQIGNKISVIRVHSQRTTAARSDSSLATPKRESVFPAANLSRAIGQII</sequence>
<proteinExistence type="predicted"/>
<dbReference type="Proteomes" id="UP001278500">
    <property type="component" value="Unassembled WGS sequence"/>
</dbReference>
<dbReference type="EMBL" id="JAUEPP010000004">
    <property type="protein sequence ID" value="KAK3345667.1"/>
    <property type="molecule type" value="Genomic_DNA"/>
</dbReference>
<reference evidence="1" key="2">
    <citation type="submission" date="2023-06" db="EMBL/GenBank/DDBJ databases">
        <authorList>
            <consortium name="Lawrence Berkeley National Laboratory"/>
            <person name="Haridas S."/>
            <person name="Hensen N."/>
            <person name="Bonometti L."/>
            <person name="Westerberg I."/>
            <person name="Brannstrom I.O."/>
            <person name="Guillou S."/>
            <person name="Cros-Aarteil S."/>
            <person name="Calhoun S."/>
            <person name="Kuo A."/>
            <person name="Mondo S."/>
            <person name="Pangilinan J."/>
            <person name="Riley R."/>
            <person name="Labutti K."/>
            <person name="Andreopoulos B."/>
            <person name="Lipzen A."/>
            <person name="Chen C."/>
            <person name="Yanf M."/>
            <person name="Daum C."/>
            <person name="Ng V."/>
            <person name="Clum A."/>
            <person name="Steindorff A."/>
            <person name="Ohm R."/>
            <person name="Martin F."/>
            <person name="Silar P."/>
            <person name="Natvig D."/>
            <person name="Lalanne C."/>
            <person name="Gautier V."/>
            <person name="Ament-Velasquez S.L."/>
            <person name="Kruys A."/>
            <person name="Hutchinson M.I."/>
            <person name="Powell A.J."/>
            <person name="Barry K."/>
            <person name="Miller A.N."/>
            <person name="Grigoriev I.V."/>
            <person name="Debuchy R."/>
            <person name="Gladieux P."/>
            <person name="Thoren M.H."/>
            <person name="Johannesson H."/>
        </authorList>
    </citation>
    <scope>NUCLEOTIDE SEQUENCE</scope>
    <source>
        <strain evidence="1">CBS 560.94</strain>
    </source>
</reference>
<name>A0AAE0MTJ2_9PEZI</name>
<dbReference type="AlphaFoldDB" id="A0AAE0MTJ2"/>
<dbReference type="GeneID" id="87859092"/>
<evidence type="ECO:0000313" key="1">
    <source>
        <dbReference type="EMBL" id="KAK3345667.1"/>
    </source>
</evidence>
<keyword evidence="2" id="KW-1185">Reference proteome</keyword>
<organism evidence="1 2">
    <name type="scientific">Neurospora tetraspora</name>
    <dbReference type="NCBI Taxonomy" id="94610"/>
    <lineage>
        <taxon>Eukaryota</taxon>
        <taxon>Fungi</taxon>
        <taxon>Dikarya</taxon>
        <taxon>Ascomycota</taxon>
        <taxon>Pezizomycotina</taxon>
        <taxon>Sordariomycetes</taxon>
        <taxon>Sordariomycetidae</taxon>
        <taxon>Sordariales</taxon>
        <taxon>Sordariaceae</taxon>
        <taxon>Neurospora</taxon>
    </lineage>
</organism>
<comment type="caution">
    <text evidence="1">The sequence shown here is derived from an EMBL/GenBank/DDBJ whole genome shotgun (WGS) entry which is preliminary data.</text>
</comment>
<protein>
    <submittedName>
        <fullName evidence="1">Uncharacterized protein</fullName>
    </submittedName>
</protein>
<dbReference type="RefSeq" id="XP_062682280.1">
    <property type="nucleotide sequence ID" value="XM_062821938.1"/>
</dbReference>